<proteinExistence type="predicted"/>
<feature type="transmembrane region" description="Helical" evidence="1">
    <location>
        <begin position="21"/>
        <end position="46"/>
    </location>
</feature>
<feature type="transmembrane region" description="Helical" evidence="1">
    <location>
        <begin position="170"/>
        <end position="199"/>
    </location>
</feature>
<comment type="caution">
    <text evidence="2">The sequence shown here is derived from an EMBL/GenBank/DDBJ whole genome shotgun (WGS) entry which is preliminary data.</text>
</comment>
<protein>
    <submittedName>
        <fullName evidence="2">Uncharacterized protein</fullName>
    </submittedName>
</protein>
<dbReference type="AlphaFoldDB" id="A0A1F7RJR9"/>
<organism evidence="2 3">
    <name type="scientific">Candidatus Schekmanbacteria bacterium RBG_13_48_7</name>
    <dbReference type="NCBI Taxonomy" id="1817878"/>
    <lineage>
        <taxon>Bacteria</taxon>
        <taxon>Candidatus Schekmaniibacteriota</taxon>
    </lineage>
</organism>
<name>A0A1F7RJR9_9BACT</name>
<evidence type="ECO:0000313" key="2">
    <source>
        <dbReference type="EMBL" id="OGL41826.1"/>
    </source>
</evidence>
<feature type="transmembrane region" description="Helical" evidence="1">
    <location>
        <begin position="107"/>
        <end position="126"/>
    </location>
</feature>
<feature type="transmembrane region" description="Helical" evidence="1">
    <location>
        <begin position="66"/>
        <end position="86"/>
    </location>
</feature>
<feature type="transmembrane region" description="Helical" evidence="1">
    <location>
        <begin position="138"/>
        <end position="158"/>
    </location>
</feature>
<reference evidence="2 3" key="1">
    <citation type="journal article" date="2016" name="Nat. Commun.">
        <title>Thousands of microbial genomes shed light on interconnected biogeochemical processes in an aquifer system.</title>
        <authorList>
            <person name="Anantharaman K."/>
            <person name="Brown C.T."/>
            <person name="Hug L.A."/>
            <person name="Sharon I."/>
            <person name="Castelle C.J."/>
            <person name="Probst A.J."/>
            <person name="Thomas B.C."/>
            <person name="Singh A."/>
            <person name="Wilkins M.J."/>
            <person name="Karaoz U."/>
            <person name="Brodie E.L."/>
            <person name="Williams K.H."/>
            <person name="Hubbard S.S."/>
            <person name="Banfield J.F."/>
        </authorList>
    </citation>
    <scope>NUCLEOTIDE SEQUENCE [LARGE SCALE GENOMIC DNA]</scope>
</reference>
<keyword evidence="1" id="KW-0812">Transmembrane</keyword>
<accession>A0A1F7RJR9</accession>
<dbReference type="EMBL" id="MGDD01000339">
    <property type="protein sequence ID" value="OGL41826.1"/>
    <property type="molecule type" value="Genomic_DNA"/>
</dbReference>
<feature type="non-terminal residue" evidence="2">
    <location>
        <position position="200"/>
    </location>
</feature>
<sequence>MKQDEALQRIEEIQRIAERTTLYTLLPGLAAIIGGSLVIVGCAMSYIMIESFDFGCLIQLPIKDQIIFLVLWMVIGIAAIAVEVILTARDAKKQGIAPFGRPGKLSAYSLTPSVFVAVIITLKLIFDADMETASQNFRYLAPIWMMCYGTGVYAAGLFSVRLPRLLGLAFIMLGSVSLVFFDRYALVLVYLSFGIFHIIF</sequence>
<keyword evidence="1" id="KW-1133">Transmembrane helix</keyword>
<evidence type="ECO:0000256" key="1">
    <source>
        <dbReference type="SAM" id="Phobius"/>
    </source>
</evidence>
<evidence type="ECO:0000313" key="3">
    <source>
        <dbReference type="Proteomes" id="UP000179266"/>
    </source>
</evidence>
<keyword evidence="1" id="KW-0472">Membrane</keyword>
<gene>
    <name evidence="2" type="ORF">A2161_18655</name>
</gene>
<dbReference type="Proteomes" id="UP000179266">
    <property type="component" value="Unassembled WGS sequence"/>
</dbReference>